<accession>A0A6B3NGL8</accession>
<dbReference type="InterPro" id="IPR024983">
    <property type="entry name" value="CHAT_dom"/>
</dbReference>
<name>A0A6B3NGL8_9CYAN</name>
<dbReference type="AlphaFoldDB" id="A0A6B3NGL8"/>
<feature type="domain" description="CHAT" evidence="1">
    <location>
        <begin position="6"/>
        <end position="189"/>
    </location>
</feature>
<proteinExistence type="predicted"/>
<gene>
    <name evidence="2" type="ORF">F6J89_21100</name>
</gene>
<evidence type="ECO:0000313" key="2">
    <source>
        <dbReference type="EMBL" id="NER30045.1"/>
    </source>
</evidence>
<comment type="caution">
    <text evidence="2">The sequence shown here is derived from an EMBL/GenBank/DDBJ whole genome shotgun (WGS) entry which is preliminary data.</text>
</comment>
<reference evidence="2" key="1">
    <citation type="submission" date="2019-11" db="EMBL/GenBank/DDBJ databases">
        <title>Genomic insights into an expanded diversity of filamentous marine cyanobacteria reveals the extraordinary biosynthetic potential of Moorea and Okeania.</title>
        <authorList>
            <person name="Ferreira Leao T."/>
            <person name="Wang M."/>
            <person name="Moss N."/>
            <person name="Da Silva R."/>
            <person name="Sanders J."/>
            <person name="Nurk S."/>
            <person name="Gurevich A."/>
            <person name="Humphrey G."/>
            <person name="Reher R."/>
            <person name="Zhu Q."/>
            <person name="Belda-Ferre P."/>
            <person name="Glukhov E."/>
            <person name="Rex R."/>
            <person name="Dorrestein P.C."/>
            <person name="Knight R."/>
            <person name="Pevzner P."/>
            <person name="Gerwick W.H."/>
            <person name="Gerwick L."/>
        </authorList>
    </citation>
    <scope>NUCLEOTIDE SEQUENCE</scope>
    <source>
        <strain evidence="2">SIO1C4</strain>
    </source>
</reference>
<organism evidence="2">
    <name type="scientific">Symploca sp. SIO1C4</name>
    <dbReference type="NCBI Taxonomy" id="2607765"/>
    <lineage>
        <taxon>Bacteria</taxon>
        <taxon>Bacillati</taxon>
        <taxon>Cyanobacteriota</taxon>
        <taxon>Cyanophyceae</taxon>
        <taxon>Coleofasciculales</taxon>
        <taxon>Coleofasciculaceae</taxon>
        <taxon>Symploca</taxon>
    </lineage>
</organism>
<dbReference type="EMBL" id="JAAHFQ010000476">
    <property type="protein sequence ID" value="NER30045.1"/>
    <property type="molecule type" value="Genomic_DNA"/>
</dbReference>
<dbReference type="PANTHER" id="PTHR10098">
    <property type="entry name" value="RAPSYN-RELATED"/>
    <property type="match status" value="1"/>
</dbReference>
<protein>
    <submittedName>
        <fullName evidence="2">CHAT domain-containing protein</fullName>
    </submittedName>
</protein>
<evidence type="ECO:0000259" key="1">
    <source>
        <dbReference type="Pfam" id="PF12770"/>
    </source>
</evidence>
<dbReference type="PANTHER" id="PTHR10098:SF108">
    <property type="entry name" value="TETRATRICOPEPTIDE REPEAT PROTEIN 28"/>
    <property type="match status" value="1"/>
</dbReference>
<feature type="non-terminal residue" evidence="2">
    <location>
        <position position="1"/>
    </location>
</feature>
<sequence>TKAYITQQMSKARLIHLATHGLLDDIRQLGIPGAVALAPNDEDNDFLTAGEIYEMKLNAELVVLSACSTGQGKITGDGVVGLSRCLIAAGVKSVIVSLWSVGDLSTALMMVKFYQIFQQGVAAAIALNEAQRWLLGINKTELAVWVKTNEQFFDATLKMSLRRRLKQLDDSAKPFANPRHWAAFFAIGQ</sequence>
<dbReference type="Pfam" id="PF12770">
    <property type="entry name" value="CHAT"/>
    <property type="match status" value="1"/>
</dbReference>